<evidence type="ECO:0000313" key="8">
    <source>
        <dbReference type="EMBL" id="MFD1928340.1"/>
    </source>
</evidence>
<comment type="cofactor">
    <cofactor evidence="2">
        <name>Mg(2+)</name>
        <dbReference type="ChEBI" id="CHEBI:18420"/>
    </cofactor>
</comment>
<name>A0ABW4SFZ9_9BACL</name>
<dbReference type="PANTHER" id="PTHR12992:SF11">
    <property type="entry name" value="MITOCHONDRIAL COENZYME A DIPHOSPHATASE NUDT8"/>
    <property type="match status" value="1"/>
</dbReference>
<gene>
    <name evidence="8" type="ORF">ACFSFY_09730</name>
</gene>
<dbReference type="InterPro" id="IPR015797">
    <property type="entry name" value="NUDIX_hydrolase-like_dom_sf"/>
</dbReference>
<feature type="domain" description="Nudix hydrolase" evidence="7">
    <location>
        <begin position="23"/>
        <end position="161"/>
    </location>
</feature>
<dbReference type="GO" id="GO:0035539">
    <property type="term" value="F:8-oxo-7,8-dihydrodeoxyguanosine triphosphate pyrophosphatase activity"/>
    <property type="evidence" value="ECO:0007669"/>
    <property type="project" value="UniProtKB-EC"/>
</dbReference>
<accession>A0ABW4SFZ9</accession>
<dbReference type="Pfam" id="PF00293">
    <property type="entry name" value="NUDIX"/>
    <property type="match status" value="1"/>
</dbReference>
<dbReference type="Proteomes" id="UP001597218">
    <property type="component" value="Unassembled WGS sequence"/>
</dbReference>
<comment type="caution">
    <text evidence="8">The sequence shown here is derived from an EMBL/GenBank/DDBJ whole genome shotgun (WGS) entry which is preliminary data.</text>
</comment>
<dbReference type="SUPFAM" id="SSF55811">
    <property type="entry name" value="Nudix"/>
    <property type="match status" value="1"/>
</dbReference>
<keyword evidence="4 8" id="KW-0378">Hydrolase</keyword>
<evidence type="ECO:0000256" key="3">
    <source>
        <dbReference type="ARBA" id="ARBA00022723"/>
    </source>
</evidence>
<evidence type="ECO:0000256" key="6">
    <source>
        <dbReference type="ARBA" id="ARBA00023211"/>
    </source>
</evidence>
<organism evidence="8 9">
    <name type="scientific">Sporosarcina siberiensis</name>
    <dbReference type="NCBI Taxonomy" id="1365606"/>
    <lineage>
        <taxon>Bacteria</taxon>
        <taxon>Bacillati</taxon>
        <taxon>Bacillota</taxon>
        <taxon>Bacilli</taxon>
        <taxon>Bacillales</taxon>
        <taxon>Caryophanaceae</taxon>
        <taxon>Sporosarcina</taxon>
    </lineage>
</organism>
<dbReference type="RefSeq" id="WP_381537608.1">
    <property type="nucleotide sequence ID" value="NZ_JBHUGI010000025.1"/>
</dbReference>
<sequence>MFLDKLKNQLNESKSLFIGEDTAFRSAILIPLVLVDGEWHVLFEVRSFTMRKQPGDISFPGGRIDSTDASPVAAALRETQEELGIDPETITIVGELSPYIASSSFVVYPFVATIDYNQIIHSYNKDEVEEVFTIPINWLLNHEPYMHLISIDSVPSPNFPYEKIMNGTRYQWRNRSMEEWFFDYEERTIWGLTARILKHFIEIMKLDNRKV</sequence>
<dbReference type="CDD" id="cd03426">
    <property type="entry name" value="NUDIX_CoAse_Nudt7"/>
    <property type="match status" value="1"/>
</dbReference>
<evidence type="ECO:0000256" key="5">
    <source>
        <dbReference type="ARBA" id="ARBA00022842"/>
    </source>
</evidence>
<evidence type="ECO:0000313" key="9">
    <source>
        <dbReference type="Proteomes" id="UP001597218"/>
    </source>
</evidence>
<proteinExistence type="predicted"/>
<protein>
    <submittedName>
        <fullName evidence="8">NUDIX hydrolase</fullName>
        <ecNumber evidence="8">3.6.1.55</ecNumber>
    </submittedName>
</protein>
<keyword evidence="3" id="KW-0479">Metal-binding</keyword>
<evidence type="ECO:0000256" key="2">
    <source>
        <dbReference type="ARBA" id="ARBA00001946"/>
    </source>
</evidence>
<dbReference type="InterPro" id="IPR000086">
    <property type="entry name" value="NUDIX_hydrolase_dom"/>
</dbReference>
<keyword evidence="5" id="KW-0460">Magnesium</keyword>
<evidence type="ECO:0000259" key="7">
    <source>
        <dbReference type="PROSITE" id="PS51462"/>
    </source>
</evidence>
<keyword evidence="6" id="KW-0464">Manganese</keyword>
<dbReference type="EMBL" id="JBHUGI010000025">
    <property type="protein sequence ID" value="MFD1928340.1"/>
    <property type="molecule type" value="Genomic_DNA"/>
</dbReference>
<evidence type="ECO:0000256" key="1">
    <source>
        <dbReference type="ARBA" id="ARBA00001936"/>
    </source>
</evidence>
<comment type="cofactor">
    <cofactor evidence="1">
        <name>Mn(2+)</name>
        <dbReference type="ChEBI" id="CHEBI:29035"/>
    </cofactor>
</comment>
<evidence type="ECO:0000256" key="4">
    <source>
        <dbReference type="ARBA" id="ARBA00022801"/>
    </source>
</evidence>
<keyword evidence="9" id="KW-1185">Reference proteome</keyword>
<dbReference type="PANTHER" id="PTHR12992">
    <property type="entry name" value="NUDIX HYDROLASE"/>
    <property type="match status" value="1"/>
</dbReference>
<reference evidence="9" key="1">
    <citation type="journal article" date="2019" name="Int. J. Syst. Evol. Microbiol.">
        <title>The Global Catalogue of Microorganisms (GCM) 10K type strain sequencing project: providing services to taxonomists for standard genome sequencing and annotation.</title>
        <authorList>
            <consortium name="The Broad Institute Genomics Platform"/>
            <consortium name="The Broad Institute Genome Sequencing Center for Infectious Disease"/>
            <person name="Wu L."/>
            <person name="Ma J."/>
        </authorList>
    </citation>
    <scope>NUCLEOTIDE SEQUENCE [LARGE SCALE GENOMIC DNA]</scope>
    <source>
        <strain evidence="9">CGMCC 4.7177</strain>
    </source>
</reference>
<dbReference type="InterPro" id="IPR045121">
    <property type="entry name" value="CoAse"/>
</dbReference>
<dbReference type="EC" id="3.6.1.55" evidence="8"/>
<dbReference type="PROSITE" id="PS51462">
    <property type="entry name" value="NUDIX"/>
    <property type="match status" value="1"/>
</dbReference>
<dbReference type="Gene3D" id="3.90.79.10">
    <property type="entry name" value="Nucleoside Triphosphate Pyrophosphohydrolase"/>
    <property type="match status" value="1"/>
</dbReference>